<sequence length="92" mass="10523">MQSTERNRMKGKFGWRLSSVVFRKSAVILSFPTESGFSGQTFQAVDDPFRRKKQSCWTVKVICSPVLKRHGRVLAEVWSFKIIDLLAMVGND</sequence>
<organism evidence="1 2">
    <name type="scientific">Romanomermis culicivorax</name>
    <name type="common">Nematode worm</name>
    <dbReference type="NCBI Taxonomy" id="13658"/>
    <lineage>
        <taxon>Eukaryota</taxon>
        <taxon>Metazoa</taxon>
        <taxon>Ecdysozoa</taxon>
        <taxon>Nematoda</taxon>
        <taxon>Enoplea</taxon>
        <taxon>Dorylaimia</taxon>
        <taxon>Mermithida</taxon>
        <taxon>Mermithoidea</taxon>
        <taxon>Mermithidae</taxon>
        <taxon>Romanomermis</taxon>
    </lineage>
</organism>
<dbReference type="WBParaSite" id="nRc.2.0.1.t05003-RA">
    <property type="protein sequence ID" value="nRc.2.0.1.t05003-RA"/>
    <property type="gene ID" value="nRc.2.0.1.g05003"/>
</dbReference>
<keyword evidence="1" id="KW-1185">Reference proteome</keyword>
<evidence type="ECO:0000313" key="2">
    <source>
        <dbReference type="WBParaSite" id="nRc.2.0.1.t05003-RA"/>
    </source>
</evidence>
<dbReference type="AlphaFoldDB" id="A0A915HSV6"/>
<accession>A0A915HSV6</accession>
<evidence type="ECO:0000313" key="1">
    <source>
        <dbReference type="Proteomes" id="UP000887565"/>
    </source>
</evidence>
<proteinExistence type="predicted"/>
<protein>
    <submittedName>
        <fullName evidence="2">Uncharacterized protein</fullName>
    </submittedName>
</protein>
<name>A0A915HSV6_ROMCU</name>
<reference evidence="2" key="1">
    <citation type="submission" date="2022-11" db="UniProtKB">
        <authorList>
            <consortium name="WormBaseParasite"/>
        </authorList>
    </citation>
    <scope>IDENTIFICATION</scope>
</reference>
<dbReference type="Proteomes" id="UP000887565">
    <property type="component" value="Unplaced"/>
</dbReference>